<dbReference type="Pfam" id="PF06645">
    <property type="entry name" value="SPC12"/>
    <property type="match status" value="1"/>
</dbReference>
<keyword evidence="5" id="KW-0256">Endoplasmic reticulum</keyword>
<feature type="transmembrane region" description="Helical" evidence="9">
    <location>
        <begin position="24"/>
        <end position="43"/>
    </location>
</feature>
<dbReference type="HOGENOM" id="CLU_134505_1_1_1"/>
<keyword evidence="6 9" id="KW-1133">Transmembrane helix</keyword>
<organism evidence="10 11">
    <name type="scientific">Collybiopsis luxurians FD-317 M1</name>
    <dbReference type="NCBI Taxonomy" id="944289"/>
    <lineage>
        <taxon>Eukaryota</taxon>
        <taxon>Fungi</taxon>
        <taxon>Dikarya</taxon>
        <taxon>Basidiomycota</taxon>
        <taxon>Agaricomycotina</taxon>
        <taxon>Agaricomycetes</taxon>
        <taxon>Agaricomycetidae</taxon>
        <taxon>Agaricales</taxon>
        <taxon>Marasmiineae</taxon>
        <taxon>Omphalotaceae</taxon>
        <taxon>Collybiopsis</taxon>
        <taxon>Collybiopsis luxurians</taxon>
    </lineage>
</organism>
<dbReference type="PANTHER" id="PTHR13202:SF0">
    <property type="entry name" value="SIGNAL PEPTIDASE COMPLEX SUBUNIT 1"/>
    <property type="match status" value="1"/>
</dbReference>
<evidence type="ECO:0000256" key="1">
    <source>
        <dbReference type="ARBA" id="ARBA00004477"/>
    </source>
</evidence>
<reference evidence="10 11" key="1">
    <citation type="submission" date="2014-04" db="EMBL/GenBank/DDBJ databases">
        <title>Evolutionary Origins and Diversification of the Mycorrhizal Mutualists.</title>
        <authorList>
            <consortium name="DOE Joint Genome Institute"/>
            <consortium name="Mycorrhizal Genomics Consortium"/>
            <person name="Kohler A."/>
            <person name="Kuo A."/>
            <person name="Nagy L.G."/>
            <person name="Floudas D."/>
            <person name="Copeland A."/>
            <person name="Barry K.W."/>
            <person name="Cichocki N."/>
            <person name="Veneault-Fourrey C."/>
            <person name="LaButti K."/>
            <person name="Lindquist E.A."/>
            <person name="Lipzen A."/>
            <person name="Lundell T."/>
            <person name="Morin E."/>
            <person name="Murat C."/>
            <person name="Riley R."/>
            <person name="Ohm R."/>
            <person name="Sun H."/>
            <person name="Tunlid A."/>
            <person name="Henrissat B."/>
            <person name="Grigoriev I.V."/>
            <person name="Hibbett D.S."/>
            <person name="Martin F."/>
        </authorList>
    </citation>
    <scope>NUCLEOTIDE SEQUENCE [LARGE SCALE GENOMIC DNA]</scope>
    <source>
        <strain evidence="10 11">FD-317 M1</strain>
    </source>
</reference>
<dbReference type="AlphaFoldDB" id="A0A0D0C7F9"/>
<comment type="subcellular location">
    <subcellularLocation>
        <location evidence="1">Endoplasmic reticulum membrane</location>
        <topology evidence="1">Multi-pass membrane protein</topology>
    </subcellularLocation>
</comment>
<keyword evidence="11" id="KW-1185">Reference proteome</keyword>
<evidence type="ECO:0000256" key="3">
    <source>
        <dbReference type="ARBA" id="ARBA00017059"/>
    </source>
</evidence>
<keyword evidence="7 9" id="KW-0472">Membrane</keyword>
<evidence type="ECO:0000256" key="7">
    <source>
        <dbReference type="ARBA" id="ARBA00023136"/>
    </source>
</evidence>
<evidence type="ECO:0000256" key="9">
    <source>
        <dbReference type="SAM" id="Phobius"/>
    </source>
</evidence>
<comment type="similarity">
    <text evidence="2">Belongs to the SPCS1 family.</text>
</comment>
<dbReference type="GO" id="GO:0005787">
    <property type="term" value="C:signal peptidase complex"/>
    <property type="evidence" value="ECO:0007669"/>
    <property type="project" value="InterPro"/>
</dbReference>
<dbReference type="OrthoDB" id="263893at2759"/>
<dbReference type="GO" id="GO:0006465">
    <property type="term" value="P:signal peptide processing"/>
    <property type="evidence" value="ECO:0007669"/>
    <property type="project" value="InterPro"/>
</dbReference>
<dbReference type="PANTHER" id="PTHR13202">
    <property type="entry name" value="MICROSOMAL SIGNAL PEPTIDASE 12 KDA SUBUNIT"/>
    <property type="match status" value="1"/>
</dbReference>
<protein>
    <recommendedName>
        <fullName evidence="3">Signal peptidase complex subunit 1</fullName>
    </recommendedName>
</protein>
<name>A0A0D0C7F9_9AGAR</name>
<proteinExistence type="inferred from homology"/>
<dbReference type="GO" id="GO:0045047">
    <property type="term" value="P:protein targeting to ER"/>
    <property type="evidence" value="ECO:0007669"/>
    <property type="project" value="TreeGrafter"/>
</dbReference>
<evidence type="ECO:0000313" key="10">
    <source>
        <dbReference type="EMBL" id="KIK64111.1"/>
    </source>
</evidence>
<gene>
    <name evidence="10" type="ORF">GYMLUDRAFT_40362</name>
</gene>
<feature type="transmembrane region" description="Helical" evidence="9">
    <location>
        <begin position="50"/>
        <end position="71"/>
    </location>
</feature>
<dbReference type="Proteomes" id="UP000053593">
    <property type="component" value="Unassembled WGS sequence"/>
</dbReference>
<evidence type="ECO:0000256" key="2">
    <source>
        <dbReference type="ARBA" id="ARBA00005245"/>
    </source>
</evidence>
<dbReference type="InterPro" id="IPR009542">
    <property type="entry name" value="Spc1/SPCS1"/>
</dbReference>
<evidence type="ECO:0000256" key="5">
    <source>
        <dbReference type="ARBA" id="ARBA00022824"/>
    </source>
</evidence>
<accession>A0A0D0C7F9</accession>
<evidence type="ECO:0000256" key="6">
    <source>
        <dbReference type="ARBA" id="ARBA00022989"/>
    </source>
</evidence>
<evidence type="ECO:0000313" key="11">
    <source>
        <dbReference type="Proteomes" id="UP000053593"/>
    </source>
</evidence>
<keyword evidence="4 9" id="KW-0812">Transmembrane</keyword>
<evidence type="ECO:0000256" key="4">
    <source>
        <dbReference type="ARBA" id="ARBA00022692"/>
    </source>
</evidence>
<comment type="function">
    <text evidence="8">Component of the signal peptidase complex (SPC) which catalyzes the cleavage of N-terminal signal sequences from nascent proteins as they are translocated into the lumen of the endoplasmic reticulum. Dispensable for SPC enzymatic activity.</text>
</comment>
<dbReference type="EMBL" id="KN834762">
    <property type="protein sequence ID" value="KIK64111.1"/>
    <property type="molecule type" value="Genomic_DNA"/>
</dbReference>
<evidence type="ECO:0000256" key="8">
    <source>
        <dbReference type="ARBA" id="ARBA00045204"/>
    </source>
</evidence>
<sequence>MSSSIQQYFEGKIDFIGQQRVEEIARLWLFSFTALSFVLGFALQSLKITFGLLGTSSIVLCVIVLPAWPMYNSHPVKWLPVRGSSKTETKDGR</sequence>